<reference evidence="1" key="2">
    <citation type="journal article" date="2022" name="New Phytol.">
        <title>Evolutionary transition to the ectomycorrhizal habit in the genomes of a hyperdiverse lineage of mushroom-forming fungi.</title>
        <authorList>
            <person name="Looney B."/>
            <person name="Miyauchi S."/>
            <person name="Morin E."/>
            <person name="Drula E."/>
            <person name="Courty P.E."/>
            <person name="Kohler A."/>
            <person name="Kuo A."/>
            <person name="LaButti K."/>
            <person name="Pangilinan J."/>
            <person name="Lipzen A."/>
            <person name="Riley R."/>
            <person name="Andreopoulos W."/>
            <person name="He G."/>
            <person name="Johnson J."/>
            <person name="Nolan M."/>
            <person name="Tritt A."/>
            <person name="Barry K.W."/>
            <person name="Grigoriev I.V."/>
            <person name="Nagy L.G."/>
            <person name="Hibbett D."/>
            <person name="Henrissat B."/>
            <person name="Matheny P.B."/>
            <person name="Labbe J."/>
            <person name="Martin F.M."/>
        </authorList>
    </citation>
    <scope>NUCLEOTIDE SEQUENCE</scope>
    <source>
        <strain evidence="1">HHB10654</strain>
    </source>
</reference>
<sequence>MLAWSLGHYDPADDEGGRGHRWLYEQGILHRDISVNNILLTGCPSPNRAILIDLDHAMEYKSNRSTPDDERSVGTLAFMSSEVITGRRQSIRLRTGRPGCRLGSSQSPHRMSGEGPGARLSTWPLDPKATLAVHLMLSQTFEIEVFRLHRFLRQAYSWRRNISSALYDRFDKMILRAVRKSRTKNWNANSPAFKMAANTVK</sequence>
<evidence type="ECO:0000313" key="1">
    <source>
        <dbReference type="EMBL" id="KAI0054446.1"/>
    </source>
</evidence>
<dbReference type="EMBL" id="MU277431">
    <property type="protein sequence ID" value="KAI0054446.1"/>
    <property type="molecule type" value="Genomic_DNA"/>
</dbReference>
<accession>A0ACB8SEX2</accession>
<reference evidence="1" key="1">
    <citation type="submission" date="2021-03" db="EMBL/GenBank/DDBJ databases">
        <authorList>
            <consortium name="DOE Joint Genome Institute"/>
            <person name="Ahrendt S."/>
            <person name="Looney B.P."/>
            <person name="Miyauchi S."/>
            <person name="Morin E."/>
            <person name="Drula E."/>
            <person name="Courty P.E."/>
            <person name="Chicoki N."/>
            <person name="Fauchery L."/>
            <person name="Kohler A."/>
            <person name="Kuo A."/>
            <person name="Labutti K."/>
            <person name="Pangilinan J."/>
            <person name="Lipzen A."/>
            <person name="Riley R."/>
            <person name="Andreopoulos W."/>
            <person name="He G."/>
            <person name="Johnson J."/>
            <person name="Barry K.W."/>
            <person name="Grigoriev I.V."/>
            <person name="Nagy L."/>
            <person name="Hibbett D."/>
            <person name="Henrissat B."/>
            <person name="Matheny P.B."/>
            <person name="Labbe J."/>
            <person name="Martin F."/>
        </authorList>
    </citation>
    <scope>NUCLEOTIDE SEQUENCE</scope>
    <source>
        <strain evidence="1">HHB10654</strain>
    </source>
</reference>
<dbReference type="Proteomes" id="UP000814140">
    <property type="component" value="Unassembled WGS sequence"/>
</dbReference>
<protein>
    <submittedName>
        <fullName evidence="1">Uncharacterized protein</fullName>
    </submittedName>
</protein>
<keyword evidence="2" id="KW-1185">Reference proteome</keyword>
<evidence type="ECO:0000313" key="2">
    <source>
        <dbReference type="Proteomes" id="UP000814140"/>
    </source>
</evidence>
<gene>
    <name evidence="1" type="ORF">BV25DRAFT_1903869</name>
</gene>
<proteinExistence type="predicted"/>
<organism evidence="1 2">
    <name type="scientific">Artomyces pyxidatus</name>
    <dbReference type="NCBI Taxonomy" id="48021"/>
    <lineage>
        <taxon>Eukaryota</taxon>
        <taxon>Fungi</taxon>
        <taxon>Dikarya</taxon>
        <taxon>Basidiomycota</taxon>
        <taxon>Agaricomycotina</taxon>
        <taxon>Agaricomycetes</taxon>
        <taxon>Russulales</taxon>
        <taxon>Auriscalpiaceae</taxon>
        <taxon>Artomyces</taxon>
    </lineage>
</organism>
<comment type="caution">
    <text evidence="1">The sequence shown here is derived from an EMBL/GenBank/DDBJ whole genome shotgun (WGS) entry which is preliminary data.</text>
</comment>
<name>A0ACB8SEX2_9AGAM</name>